<evidence type="ECO:0000256" key="5">
    <source>
        <dbReference type="ARBA" id="ARBA00022777"/>
    </source>
</evidence>
<proteinExistence type="inferred from homology"/>
<dbReference type="InterPro" id="IPR028081">
    <property type="entry name" value="Leu-bd"/>
</dbReference>
<dbReference type="RefSeq" id="WP_394305703.1">
    <property type="nucleotide sequence ID" value="NZ_JASKMA010000004.1"/>
</dbReference>
<dbReference type="PANTHER" id="PTHR43289:SF34">
    <property type="entry name" value="SERINE_THREONINE-PROTEIN KINASE YBDM-RELATED"/>
    <property type="match status" value="1"/>
</dbReference>
<feature type="domain" description="Protein kinase" evidence="8">
    <location>
        <begin position="16"/>
        <end position="275"/>
    </location>
</feature>
<keyword evidence="4 7" id="KW-0547">Nucleotide-binding</keyword>
<comment type="similarity">
    <text evidence="1">Belongs to the leucine-binding protein family.</text>
</comment>
<dbReference type="PROSITE" id="PS00108">
    <property type="entry name" value="PROTEIN_KINASE_ST"/>
    <property type="match status" value="1"/>
</dbReference>
<sequence length="733" mass="76729">MSEPLRSSDPSRIADFRLLRRLGAGGMGVVYLGRTDAGQLAAVKVIHAESAEEEDFRARFARETELARRVDNPWVVPVLGADADARTPWLATAFVPGPSLAEAVAAHGPLPAPAARVLGGLLAGALAAVHGAGLVHRDVKPGNVLLAPDGPRLIDFGIARAADDTALTASGLVVGTPGFLAPEQARGEAATSASDVFALGCVLAYATSGRPPFGTGEPDALLYRTVHDDPDLKGVDGALRPLVARCLDKDPERRPTAAEVAGELAEDVPDGPGWLPDPVARMVAVRSAESLALPGVEPTVVDEGAEGAAPDAAPEDAVRRPGRRRLLLAGGALLLAAGGTATAAVLASRDDEPEGSGTERPVYTLGVHSTTGASTALFDRAVERAARLAVAEHNADPRRVYDLAVRVVRDRGDSGSAREVARSLTADRDVVAVLGPVTEIAMRTAANVYGEAGLTHVSSTTGQQDFFLTSPTSSFQSGAPHAALGTWIALHALVTKQLGRIGVLIDRSGGTTVQDQGTLLIRQWRDTLGAEAVPEVVAEETDDAPAAVRSLLTRGIASFAYFGPLDATVRAARQLAAAGFDGPCWMQSQLYGSDFPRRAGAAGEGWYAVTAAVDAGALRTAKARAFVKAWRSRFDSAPGPYAAEAYDSVRMLLAEFARTVPARGGRRPARAALGARMAKATYTGVSRTYAFGDFHEYKSDNPGWLNSTYVHQVHDGRFTQRGSLADLQRATEA</sequence>
<dbReference type="Gene3D" id="1.10.510.10">
    <property type="entry name" value="Transferase(Phosphotransferase) domain 1"/>
    <property type="match status" value="1"/>
</dbReference>
<evidence type="ECO:0000256" key="7">
    <source>
        <dbReference type="PROSITE-ProRule" id="PRU10141"/>
    </source>
</evidence>
<dbReference type="SMART" id="SM00220">
    <property type="entry name" value="S_TKc"/>
    <property type="match status" value="1"/>
</dbReference>
<organism evidence="9 10">
    <name type="scientific">Streptomyces lusitanus</name>
    <dbReference type="NCBI Taxonomy" id="68232"/>
    <lineage>
        <taxon>Bacteria</taxon>
        <taxon>Bacillati</taxon>
        <taxon>Actinomycetota</taxon>
        <taxon>Actinomycetes</taxon>
        <taxon>Kitasatosporales</taxon>
        <taxon>Streptomycetaceae</taxon>
        <taxon>Streptomyces</taxon>
    </lineage>
</organism>
<evidence type="ECO:0000256" key="6">
    <source>
        <dbReference type="ARBA" id="ARBA00022840"/>
    </source>
</evidence>
<keyword evidence="5 9" id="KW-0418">Kinase</keyword>
<dbReference type="InterPro" id="IPR011009">
    <property type="entry name" value="Kinase-like_dom_sf"/>
</dbReference>
<dbReference type="EMBL" id="JASKMA010000004">
    <property type="protein sequence ID" value="MDT6983072.1"/>
    <property type="molecule type" value="Genomic_DNA"/>
</dbReference>
<keyword evidence="3" id="KW-0732">Signal</keyword>
<evidence type="ECO:0000256" key="2">
    <source>
        <dbReference type="ARBA" id="ARBA00022679"/>
    </source>
</evidence>
<evidence type="ECO:0000256" key="4">
    <source>
        <dbReference type="ARBA" id="ARBA00022741"/>
    </source>
</evidence>
<keyword evidence="6 7" id="KW-0067">ATP-binding</keyword>
<evidence type="ECO:0000259" key="8">
    <source>
        <dbReference type="PROSITE" id="PS50011"/>
    </source>
</evidence>
<dbReference type="InterPro" id="IPR028082">
    <property type="entry name" value="Peripla_BP_I"/>
</dbReference>
<dbReference type="PROSITE" id="PS50011">
    <property type="entry name" value="PROTEIN_KINASE_DOM"/>
    <property type="match status" value="1"/>
</dbReference>
<dbReference type="InterPro" id="IPR008271">
    <property type="entry name" value="Ser/Thr_kinase_AS"/>
</dbReference>
<keyword evidence="10" id="KW-1185">Reference proteome</keyword>
<gene>
    <name evidence="9" type="ORF">QNO04_06340</name>
</gene>
<dbReference type="GO" id="GO:0016301">
    <property type="term" value="F:kinase activity"/>
    <property type="evidence" value="ECO:0007669"/>
    <property type="project" value="UniProtKB-KW"/>
</dbReference>
<evidence type="ECO:0000313" key="10">
    <source>
        <dbReference type="Proteomes" id="UP001249760"/>
    </source>
</evidence>
<dbReference type="PANTHER" id="PTHR43289">
    <property type="entry name" value="MITOGEN-ACTIVATED PROTEIN KINASE KINASE KINASE 20-RELATED"/>
    <property type="match status" value="1"/>
</dbReference>
<keyword evidence="2" id="KW-0808">Transferase</keyword>
<dbReference type="SUPFAM" id="SSF56112">
    <property type="entry name" value="Protein kinase-like (PK-like)"/>
    <property type="match status" value="1"/>
</dbReference>
<dbReference type="Gene3D" id="3.40.50.2300">
    <property type="match status" value="2"/>
</dbReference>
<dbReference type="Pfam" id="PF13458">
    <property type="entry name" value="Peripla_BP_6"/>
    <property type="match status" value="1"/>
</dbReference>
<dbReference type="SUPFAM" id="SSF53822">
    <property type="entry name" value="Periplasmic binding protein-like I"/>
    <property type="match status" value="1"/>
</dbReference>
<dbReference type="PROSITE" id="PS00107">
    <property type="entry name" value="PROTEIN_KINASE_ATP"/>
    <property type="match status" value="1"/>
</dbReference>
<evidence type="ECO:0000256" key="3">
    <source>
        <dbReference type="ARBA" id="ARBA00022729"/>
    </source>
</evidence>
<comment type="caution">
    <text evidence="9">The sequence shown here is derived from an EMBL/GenBank/DDBJ whole genome shotgun (WGS) entry which is preliminary data.</text>
</comment>
<dbReference type="Proteomes" id="UP001249760">
    <property type="component" value="Unassembled WGS sequence"/>
</dbReference>
<name>A0ABU3JMB0_9ACTN</name>
<reference evidence="9 10" key="1">
    <citation type="submission" date="2023-05" db="EMBL/GenBank/DDBJ databases">
        <title>Streptomyces fuscus sp. nov., a brown-black pigment producing actinomyces isolated from dry sand of Sea duck farm.</title>
        <authorList>
            <person name="Xie J."/>
            <person name="Shen N."/>
        </authorList>
    </citation>
    <scope>NUCLEOTIDE SEQUENCE [LARGE SCALE GENOMIC DNA]</scope>
    <source>
        <strain evidence="9 10">CGMCC 4.1745</strain>
    </source>
</reference>
<accession>A0ABU3JMB0</accession>
<dbReference type="InterPro" id="IPR000719">
    <property type="entry name" value="Prot_kinase_dom"/>
</dbReference>
<evidence type="ECO:0000313" key="9">
    <source>
        <dbReference type="EMBL" id="MDT6983072.1"/>
    </source>
</evidence>
<dbReference type="Gene3D" id="3.30.200.20">
    <property type="entry name" value="Phosphorylase Kinase, domain 1"/>
    <property type="match status" value="1"/>
</dbReference>
<protein>
    <submittedName>
        <fullName evidence="9">Bifunctional serine/threonine-protein kinase/ABC transporter substrate-binding protein</fullName>
    </submittedName>
</protein>
<evidence type="ECO:0000256" key="1">
    <source>
        <dbReference type="ARBA" id="ARBA00010062"/>
    </source>
</evidence>
<dbReference type="Pfam" id="PF00069">
    <property type="entry name" value="Pkinase"/>
    <property type="match status" value="1"/>
</dbReference>
<feature type="binding site" evidence="7">
    <location>
        <position position="44"/>
    </location>
    <ligand>
        <name>ATP</name>
        <dbReference type="ChEBI" id="CHEBI:30616"/>
    </ligand>
</feature>
<dbReference type="InterPro" id="IPR017441">
    <property type="entry name" value="Protein_kinase_ATP_BS"/>
</dbReference>
<dbReference type="CDD" id="cd14014">
    <property type="entry name" value="STKc_PknB_like"/>
    <property type="match status" value="1"/>
</dbReference>